<dbReference type="VEuPathDB" id="GiardiaDB:GMRT_16221"/>
<evidence type="ECO:0000313" key="3">
    <source>
        <dbReference type="EMBL" id="TNJ27664.1"/>
    </source>
</evidence>
<name>A0A4Z1SPA6_GIAMU</name>
<dbReference type="AlphaFoldDB" id="A0A4Z1SPA6"/>
<proteinExistence type="predicted"/>
<dbReference type="OrthoDB" id="10253497at2759"/>
<feature type="compositionally biased region" description="Polar residues" evidence="1">
    <location>
        <begin position="209"/>
        <end position="224"/>
    </location>
</feature>
<reference evidence="3 4" key="1">
    <citation type="submission" date="2019-05" db="EMBL/GenBank/DDBJ databases">
        <title>The compact genome of Giardia muris reveals important steps in the evolution of intestinal protozoan parasites.</title>
        <authorList>
            <person name="Xu F."/>
            <person name="Jimenez-Gonzalez A."/>
            <person name="Einarsson E."/>
            <person name="Astvaldsson A."/>
            <person name="Peirasmaki D."/>
            <person name="Eckmann L."/>
            <person name="Andersson J.O."/>
            <person name="Svard S.G."/>
            <person name="Jerlstrom-Hultqvist J."/>
        </authorList>
    </citation>
    <scope>NUCLEOTIDE SEQUENCE [LARGE SCALE GENOMIC DNA]</scope>
    <source>
        <strain evidence="3 4">Roberts-Thomson</strain>
    </source>
</reference>
<evidence type="ECO:0000256" key="2">
    <source>
        <dbReference type="SAM" id="Phobius"/>
    </source>
</evidence>
<dbReference type="EMBL" id="VDLU01000003">
    <property type="protein sequence ID" value="TNJ27664.1"/>
    <property type="molecule type" value="Genomic_DNA"/>
</dbReference>
<evidence type="ECO:0000256" key="1">
    <source>
        <dbReference type="SAM" id="MobiDB-lite"/>
    </source>
</evidence>
<sequence>MDYLTTDPTKLRVADLRRAIVEMGGTPEDRATKAALIQQFAMVRSQFARTLQQGQSVPQSASLDLSKYIQGVESGISVKLGKSHARDDLTQSAFDFTGAFNDPKLHAQIAKANAAEHVETSPLRRLKNPLDIERTPGDAALRHGHERRDSTGDVVQRSGSRSKRSGSSGKKNESHHRRHSHSKVSDELHRHSSIEGSNKVSKKVESKPGSVTQLAPSLPQTQQTQHRRNSSHHDGLGRERHVHPRSPTIHIEKQEVVTPKGAKLFLFLWVVILCLVVYQIYSLLDDPLKPQIPFVSPLLSTIFGPLISGPVYRETRTHTSGLYDGSTPCPLFSLCSDGRIVGCDPGYQLRPAENSFYPSVWLPRFQNYLHVIGNRALARWLPTQYASLQQSISEDPNVNGSAELAELPVHDYLLKAPTLIRRVHCRRTSPIANRAETLLQALDTELQRIKGTLICRHNSRILATPSQPGTPLLQTQTFDAYLRRRSLYFTIYDETGTRTDDILPDDTLALIVSLILDQDSSLTQLAHPNLRFQLAEPHECDPNWNIQTCLHRTYVHVLRNTRVHTLSLPRFTVRCRLVSWIRRNPMEAVSYCLQWGLITAFVGYVALLVYLRLVATWVVADLEKRLHDQSSRSHQHHGSRRHGPSKEQYIILDELRPTLIPNPLLRRLAWNHVLAAIRRSQRIALGTLLNQPDMKPKTIVVWKETSRGRELPPLSEDQE</sequence>
<feature type="transmembrane region" description="Helical" evidence="2">
    <location>
        <begin position="264"/>
        <end position="284"/>
    </location>
</feature>
<feature type="compositionally biased region" description="Basic and acidic residues" evidence="1">
    <location>
        <begin position="128"/>
        <end position="151"/>
    </location>
</feature>
<feature type="compositionally biased region" description="Basic residues" evidence="1">
    <location>
        <begin position="173"/>
        <end position="182"/>
    </location>
</feature>
<accession>A0A4Z1SPA6</accession>
<dbReference type="Proteomes" id="UP000315496">
    <property type="component" value="Chromosome 3"/>
</dbReference>
<feature type="transmembrane region" description="Helical" evidence="2">
    <location>
        <begin position="595"/>
        <end position="620"/>
    </location>
</feature>
<protein>
    <submittedName>
        <fullName evidence="3">Protein 21.6</fullName>
    </submittedName>
</protein>
<evidence type="ECO:0000313" key="4">
    <source>
        <dbReference type="Proteomes" id="UP000315496"/>
    </source>
</evidence>
<organism evidence="3 4">
    <name type="scientific">Giardia muris</name>
    <dbReference type="NCBI Taxonomy" id="5742"/>
    <lineage>
        <taxon>Eukaryota</taxon>
        <taxon>Metamonada</taxon>
        <taxon>Diplomonadida</taxon>
        <taxon>Hexamitidae</taxon>
        <taxon>Giardiinae</taxon>
        <taxon>Giardia</taxon>
    </lineage>
</organism>
<comment type="caution">
    <text evidence="3">The sequence shown here is derived from an EMBL/GenBank/DDBJ whole genome shotgun (WGS) entry which is preliminary data.</text>
</comment>
<gene>
    <name evidence="3" type="ORF">GMRT_16221</name>
</gene>
<feature type="compositionally biased region" description="Basic and acidic residues" evidence="1">
    <location>
        <begin position="183"/>
        <end position="193"/>
    </location>
</feature>
<keyword evidence="2" id="KW-1133">Transmembrane helix</keyword>
<keyword evidence="2" id="KW-0812">Transmembrane</keyword>
<keyword evidence="2" id="KW-0472">Membrane</keyword>
<feature type="region of interest" description="Disordered" evidence="1">
    <location>
        <begin position="111"/>
        <end position="248"/>
    </location>
</feature>
<keyword evidence="4" id="KW-1185">Reference proteome</keyword>